<keyword evidence="8" id="KW-1185">Reference proteome</keyword>
<reference evidence="7" key="3">
    <citation type="submission" date="2020-05" db="UniProtKB">
        <authorList>
            <consortium name="EnsemblMetazoa"/>
        </authorList>
    </citation>
    <scope>IDENTIFICATION</scope>
    <source>
        <strain evidence="7">Jacobina</strain>
    </source>
</reference>
<evidence type="ECO:0000313" key="8">
    <source>
        <dbReference type="Proteomes" id="UP000092461"/>
    </source>
</evidence>
<dbReference type="InterPro" id="IPR036259">
    <property type="entry name" value="MFS_trans_sf"/>
</dbReference>
<evidence type="ECO:0000256" key="2">
    <source>
        <dbReference type="ARBA" id="ARBA00022692"/>
    </source>
</evidence>
<feature type="transmembrane region" description="Helical" evidence="5">
    <location>
        <begin position="255"/>
        <end position="273"/>
    </location>
</feature>
<dbReference type="SUPFAM" id="SSF103473">
    <property type="entry name" value="MFS general substrate transporter"/>
    <property type="match status" value="1"/>
</dbReference>
<dbReference type="EMBL" id="GITU01006337">
    <property type="protein sequence ID" value="MBC1175040.1"/>
    <property type="molecule type" value="Transcribed_RNA"/>
</dbReference>
<dbReference type="GO" id="GO:0022857">
    <property type="term" value="F:transmembrane transporter activity"/>
    <property type="evidence" value="ECO:0007669"/>
    <property type="project" value="InterPro"/>
</dbReference>
<dbReference type="GO" id="GO:0016020">
    <property type="term" value="C:membrane"/>
    <property type="evidence" value="ECO:0007669"/>
    <property type="project" value="UniProtKB-SubCell"/>
</dbReference>
<reference evidence="6" key="2">
    <citation type="journal article" date="2020" name="BMC">
        <title>Leishmania infection induces a limited differential gene expression in the sand fly midgut.</title>
        <authorList>
            <person name="Coutinho-Abreu I.V."/>
            <person name="Serafim T.D."/>
            <person name="Meneses C."/>
            <person name="Kamhawi S."/>
            <person name="Oliveira F."/>
            <person name="Valenzuela J.G."/>
        </authorList>
    </citation>
    <scope>NUCLEOTIDE SEQUENCE</scope>
    <source>
        <strain evidence="6">Jacobina</strain>
        <tissue evidence="6">Midgut</tissue>
    </source>
</reference>
<dbReference type="Pfam" id="PF00083">
    <property type="entry name" value="Sugar_tr"/>
    <property type="match status" value="1"/>
</dbReference>
<evidence type="ECO:0000313" key="7">
    <source>
        <dbReference type="EnsemblMetazoa" id="LLOJ002324-PA"/>
    </source>
</evidence>
<dbReference type="AlphaFoldDB" id="A0A1B0CDA4"/>
<feature type="transmembrane region" description="Helical" evidence="5">
    <location>
        <begin position="187"/>
        <end position="205"/>
    </location>
</feature>
<feature type="transmembrane region" description="Helical" evidence="5">
    <location>
        <begin position="42"/>
        <end position="62"/>
    </location>
</feature>
<dbReference type="VEuPathDB" id="VectorBase:LLOJ002324"/>
<sequence>MDEMECSVSENLVPTMNQEQQKFDLDLLIEQVGPFGKFQLKLFSLLCISSAFATAFAFMFIFTAGEMSYRCRIPGCDGNCVSYQAPFLNFTIPVLKEGFSKCEMFQRTVSNTSLEDHCQWEFFDPEIVESCSEFVYEDGEATILNEWNLGCSEEWKLSLVGTVNNIGQLLCLPLAGYLSDRFGRRTAFIWSVIFTASLGLIRSFSTNFTMFIVFEFLEPALGSGMFNTAFILAIFCSIGLACLGVMFMLIRDWRLLMRILYGAACFMITYQWLLPESPRWLVNKNRITEAAKIIDKTAKINKKSLTLDAQKMLNQMLKGEEKFLEIEQKTLTKKESRLKILLKSPTMIFRFINCSISWIATLFVYTGFNMTSVFISGDKYVNFIVSCLIEIPACAIGAWLMATIGRRKVLCMDFLLFPTELRQSLFSGCSFFGRIGAILAPFTLYLGKYMESMEMILFAAITIPAGILILFAPETLNKPLPDTIQDAENLKNAKSIRYDILSPKHLILS</sequence>
<evidence type="ECO:0000313" key="6">
    <source>
        <dbReference type="EMBL" id="MBC1175040.1"/>
    </source>
</evidence>
<proteinExistence type="predicted"/>
<dbReference type="PANTHER" id="PTHR24064">
    <property type="entry name" value="SOLUTE CARRIER FAMILY 22 MEMBER"/>
    <property type="match status" value="1"/>
</dbReference>
<dbReference type="Proteomes" id="UP000092461">
    <property type="component" value="Unassembled WGS sequence"/>
</dbReference>
<accession>A0A1B0CDA4</accession>
<comment type="subcellular location">
    <subcellularLocation>
        <location evidence="1">Membrane</location>
        <topology evidence="1">Multi-pass membrane protein</topology>
    </subcellularLocation>
</comment>
<dbReference type="InterPro" id="IPR005828">
    <property type="entry name" value="MFS_sugar_transport-like"/>
</dbReference>
<name>A0A1B0CDA4_LUTLO</name>
<dbReference type="EMBL" id="AJWK01007615">
    <property type="status" value="NOT_ANNOTATED_CDS"/>
    <property type="molecule type" value="Genomic_DNA"/>
</dbReference>
<organism evidence="7 8">
    <name type="scientific">Lutzomyia longipalpis</name>
    <name type="common">Sand fly</name>
    <dbReference type="NCBI Taxonomy" id="7200"/>
    <lineage>
        <taxon>Eukaryota</taxon>
        <taxon>Metazoa</taxon>
        <taxon>Ecdysozoa</taxon>
        <taxon>Arthropoda</taxon>
        <taxon>Hexapoda</taxon>
        <taxon>Insecta</taxon>
        <taxon>Pterygota</taxon>
        <taxon>Neoptera</taxon>
        <taxon>Endopterygota</taxon>
        <taxon>Diptera</taxon>
        <taxon>Nematocera</taxon>
        <taxon>Psychodoidea</taxon>
        <taxon>Psychodidae</taxon>
        <taxon>Lutzomyia</taxon>
        <taxon>Lutzomyia</taxon>
    </lineage>
</organism>
<keyword evidence="3 5" id="KW-1133">Transmembrane helix</keyword>
<dbReference type="EMBL" id="AJWK01007616">
    <property type="status" value="NOT_ANNOTATED_CDS"/>
    <property type="molecule type" value="Genomic_DNA"/>
</dbReference>
<feature type="transmembrane region" description="Helical" evidence="5">
    <location>
        <begin position="425"/>
        <end position="446"/>
    </location>
</feature>
<feature type="transmembrane region" description="Helical" evidence="5">
    <location>
        <begin position="347"/>
        <end position="368"/>
    </location>
</feature>
<reference evidence="8" key="1">
    <citation type="submission" date="2012-05" db="EMBL/GenBank/DDBJ databases">
        <title>Whole Genome Assembly of Lutzomyia longipalpis.</title>
        <authorList>
            <person name="Richards S."/>
            <person name="Qu C."/>
            <person name="Dillon R."/>
            <person name="Worley K."/>
            <person name="Scherer S."/>
            <person name="Batterton M."/>
            <person name="Taylor A."/>
            <person name="Hawes A."/>
            <person name="Hernandez B."/>
            <person name="Kovar C."/>
            <person name="Mandapat C."/>
            <person name="Pham C."/>
            <person name="Qu C."/>
            <person name="Jing C."/>
            <person name="Bess C."/>
            <person name="Bandaranaike D."/>
            <person name="Ngo D."/>
            <person name="Ongeri F."/>
            <person name="Arias F."/>
            <person name="Lara F."/>
            <person name="Weissenberger G."/>
            <person name="Kamau G."/>
            <person name="Han H."/>
            <person name="Shen H."/>
            <person name="Dinh H."/>
            <person name="Khalil I."/>
            <person name="Jones J."/>
            <person name="Shafer J."/>
            <person name="Jayaseelan J."/>
            <person name="Quiroz J."/>
            <person name="Blankenburg K."/>
            <person name="Nguyen L."/>
            <person name="Jackson L."/>
            <person name="Francisco L."/>
            <person name="Tang L.-Y."/>
            <person name="Pu L.-L."/>
            <person name="Perales L."/>
            <person name="Lorensuhewa L."/>
            <person name="Munidasa M."/>
            <person name="Coyle M."/>
            <person name="Taylor M."/>
            <person name="Puazo M."/>
            <person name="Firestine M."/>
            <person name="Scheel M."/>
            <person name="Javaid M."/>
            <person name="Wang M."/>
            <person name="Li M."/>
            <person name="Tabassum N."/>
            <person name="Saada N."/>
            <person name="Osuji N."/>
            <person name="Aqrawi P."/>
            <person name="Fu Q."/>
            <person name="Thornton R."/>
            <person name="Raj R."/>
            <person name="Goodspeed R."/>
            <person name="Mata R."/>
            <person name="Najjar R."/>
            <person name="Gubbala S."/>
            <person name="Lee S."/>
            <person name="Denson S."/>
            <person name="Patil S."/>
            <person name="Macmil S."/>
            <person name="Qi S."/>
            <person name="Matskevitch T."/>
            <person name="Palculict T."/>
            <person name="Mathew T."/>
            <person name="Vee V."/>
            <person name="Velamala V."/>
            <person name="Korchina V."/>
            <person name="Cai W."/>
            <person name="Liu W."/>
            <person name="Dai W."/>
            <person name="Zou X."/>
            <person name="Zhu Y."/>
            <person name="Zhang Y."/>
            <person name="Wu Y.-Q."/>
            <person name="Xin Y."/>
            <person name="Nazarath L."/>
            <person name="Kovar C."/>
            <person name="Han Y."/>
            <person name="Muzny D."/>
            <person name="Gibbs R."/>
        </authorList>
    </citation>
    <scope>NUCLEOTIDE SEQUENCE [LARGE SCALE GENOMIC DNA]</scope>
    <source>
        <strain evidence="8">Jacobina</strain>
    </source>
</reference>
<dbReference type="EnsemblMetazoa" id="LLOJ002324-RA">
    <property type="protein sequence ID" value="LLOJ002324-PA"/>
    <property type="gene ID" value="LLOJ002324"/>
</dbReference>
<protein>
    <submittedName>
        <fullName evidence="6">Putative organic cation transporter-9 membrane helices</fullName>
    </submittedName>
</protein>
<dbReference type="EMBL" id="AJWK01007614">
    <property type="status" value="NOT_ANNOTATED_CDS"/>
    <property type="molecule type" value="Genomic_DNA"/>
</dbReference>
<evidence type="ECO:0000256" key="5">
    <source>
        <dbReference type="SAM" id="Phobius"/>
    </source>
</evidence>
<evidence type="ECO:0000256" key="1">
    <source>
        <dbReference type="ARBA" id="ARBA00004141"/>
    </source>
</evidence>
<keyword evidence="2 5" id="KW-0812">Transmembrane</keyword>
<dbReference type="VEuPathDB" id="VectorBase:LLONM1_008726"/>
<evidence type="ECO:0000256" key="4">
    <source>
        <dbReference type="ARBA" id="ARBA00023136"/>
    </source>
</evidence>
<feature type="transmembrane region" description="Helical" evidence="5">
    <location>
        <begin position="225"/>
        <end position="248"/>
    </location>
</feature>
<evidence type="ECO:0000256" key="3">
    <source>
        <dbReference type="ARBA" id="ARBA00022989"/>
    </source>
</evidence>
<dbReference type="Gene3D" id="1.20.1250.20">
    <property type="entry name" value="MFS general substrate transporter like domains"/>
    <property type="match status" value="2"/>
</dbReference>
<feature type="transmembrane region" description="Helical" evidence="5">
    <location>
        <begin position="455"/>
        <end position="472"/>
    </location>
</feature>
<feature type="transmembrane region" description="Helical" evidence="5">
    <location>
        <begin position="380"/>
        <end position="405"/>
    </location>
</feature>
<keyword evidence="4 5" id="KW-0472">Membrane</keyword>